<reference evidence="4" key="1">
    <citation type="journal article" date="2019" name="Int. J. Syst. Evol. Microbiol.">
        <title>The Global Catalogue of Microorganisms (GCM) 10K type strain sequencing project: providing services to taxonomists for standard genome sequencing and annotation.</title>
        <authorList>
            <consortium name="The Broad Institute Genomics Platform"/>
            <consortium name="The Broad Institute Genome Sequencing Center for Infectious Disease"/>
            <person name="Wu L."/>
            <person name="Ma J."/>
        </authorList>
    </citation>
    <scope>NUCLEOTIDE SEQUENCE [LARGE SCALE GENOMIC DNA]</scope>
    <source>
        <strain evidence="4">JCM 17933</strain>
    </source>
</reference>
<dbReference type="InterPro" id="IPR006683">
    <property type="entry name" value="Thioestr_dom"/>
</dbReference>
<evidence type="ECO:0000313" key="4">
    <source>
        <dbReference type="Proteomes" id="UP001500503"/>
    </source>
</evidence>
<dbReference type="Pfam" id="PF03061">
    <property type="entry name" value="4HBT"/>
    <property type="match status" value="1"/>
</dbReference>
<keyword evidence="1" id="KW-0378">Hydrolase</keyword>
<name>A0ABP8PJL9_9ACTN</name>
<evidence type="ECO:0000313" key="3">
    <source>
        <dbReference type="EMBL" id="GAA4487624.1"/>
    </source>
</evidence>
<dbReference type="Gene3D" id="3.10.129.10">
    <property type="entry name" value="Hotdog Thioesterase"/>
    <property type="match status" value="1"/>
</dbReference>
<comment type="caution">
    <text evidence="3">The sequence shown here is derived from an EMBL/GenBank/DDBJ whole genome shotgun (WGS) entry which is preliminary data.</text>
</comment>
<accession>A0ABP8PJL9</accession>
<dbReference type="NCBIfam" id="TIGR00369">
    <property type="entry name" value="unchar_dom_1"/>
    <property type="match status" value="1"/>
</dbReference>
<dbReference type="Proteomes" id="UP001500503">
    <property type="component" value="Unassembled WGS sequence"/>
</dbReference>
<dbReference type="InterPro" id="IPR029069">
    <property type="entry name" value="HotDog_dom_sf"/>
</dbReference>
<gene>
    <name evidence="3" type="ORF">GCM10023191_015770</name>
</gene>
<evidence type="ECO:0000256" key="1">
    <source>
        <dbReference type="ARBA" id="ARBA00022801"/>
    </source>
</evidence>
<sequence>MTIWTDRLDSIQAGQATKPTVVEILRLPDIVSWEPGQVVTKWETDEDFFTTGGQLFGGYLGALADQVMGHTAMSVLEDENAFRTAQMNVTFYRPVRKGVLWITGKVTHKTRQAIHVQVEFTDADGTPMCSVSGIQIVFPRSPRSTPPR</sequence>
<keyword evidence="4" id="KW-1185">Reference proteome</keyword>
<organism evidence="3 4">
    <name type="scientific">Actinoallomurus oryzae</name>
    <dbReference type="NCBI Taxonomy" id="502180"/>
    <lineage>
        <taxon>Bacteria</taxon>
        <taxon>Bacillati</taxon>
        <taxon>Actinomycetota</taxon>
        <taxon>Actinomycetes</taxon>
        <taxon>Streptosporangiales</taxon>
        <taxon>Thermomonosporaceae</taxon>
        <taxon>Actinoallomurus</taxon>
    </lineage>
</organism>
<dbReference type="RefSeq" id="WP_345459284.1">
    <property type="nucleotide sequence ID" value="NZ_BAABHF010000012.1"/>
</dbReference>
<dbReference type="CDD" id="cd03443">
    <property type="entry name" value="PaaI_thioesterase"/>
    <property type="match status" value="1"/>
</dbReference>
<proteinExistence type="predicted"/>
<dbReference type="SUPFAM" id="SSF54637">
    <property type="entry name" value="Thioesterase/thiol ester dehydrase-isomerase"/>
    <property type="match status" value="1"/>
</dbReference>
<dbReference type="InterPro" id="IPR003736">
    <property type="entry name" value="PAAI_dom"/>
</dbReference>
<dbReference type="EMBL" id="BAABHF010000012">
    <property type="protein sequence ID" value="GAA4487624.1"/>
    <property type="molecule type" value="Genomic_DNA"/>
</dbReference>
<protein>
    <submittedName>
        <fullName evidence="3">PaaI family thioesterase</fullName>
    </submittedName>
</protein>
<feature type="domain" description="Thioesterase" evidence="2">
    <location>
        <begin position="53"/>
        <end position="128"/>
    </location>
</feature>
<evidence type="ECO:0000259" key="2">
    <source>
        <dbReference type="Pfam" id="PF03061"/>
    </source>
</evidence>